<feature type="domain" description="Response regulatory" evidence="4">
    <location>
        <begin position="3"/>
        <end position="117"/>
    </location>
</feature>
<dbReference type="Gene3D" id="3.40.50.2300">
    <property type="match status" value="2"/>
</dbReference>
<evidence type="ECO:0000256" key="2">
    <source>
        <dbReference type="ARBA" id="ARBA00034247"/>
    </source>
</evidence>
<gene>
    <name evidence="6" type="ORF">SAMN04488503_2072</name>
</gene>
<dbReference type="CDD" id="cd01949">
    <property type="entry name" value="GGDEF"/>
    <property type="match status" value="1"/>
</dbReference>
<dbReference type="InterPro" id="IPR043128">
    <property type="entry name" value="Rev_trsase/Diguanyl_cyclase"/>
</dbReference>
<dbReference type="PROSITE" id="PS50887">
    <property type="entry name" value="GGDEF"/>
    <property type="match status" value="1"/>
</dbReference>
<dbReference type="InterPro" id="IPR000160">
    <property type="entry name" value="GGDEF_dom"/>
</dbReference>
<dbReference type="Pfam" id="PF00990">
    <property type="entry name" value="GGDEF"/>
    <property type="match status" value="1"/>
</dbReference>
<feature type="modified residue" description="4-aspartylphosphate" evidence="3">
    <location>
        <position position="54"/>
    </location>
</feature>
<dbReference type="AlphaFoldDB" id="A0A239AL58"/>
<dbReference type="InterPro" id="IPR029787">
    <property type="entry name" value="Nucleotide_cyclase"/>
</dbReference>
<dbReference type="InterPro" id="IPR050469">
    <property type="entry name" value="Diguanylate_Cyclase"/>
</dbReference>
<proteinExistence type="predicted"/>
<dbReference type="NCBIfam" id="TIGR00254">
    <property type="entry name" value="GGDEF"/>
    <property type="match status" value="1"/>
</dbReference>
<dbReference type="InterPro" id="IPR001789">
    <property type="entry name" value="Sig_transdc_resp-reg_receiver"/>
</dbReference>
<dbReference type="GO" id="GO:0043709">
    <property type="term" value="P:cell adhesion involved in single-species biofilm formation"/>
    <property type="evidence" value="ECO:0007669"/>
    <property type="project" value="TreeGrafter"/>
</dbReference>
<dbReference type="InterPro" id="IPR011006">
    <property type="entry name" value="CheY-like_superfamily"/>
</dbReference>
<name>A0A239AL58_9BACT</name>
<reference evidence="6 7" key="1">
    <citation type="submission" date="2017-06" db="EMBL/GenBank/DDBJ databases">
        <authorList>
            <person name="Kim H.J."/>
            <person name="Triplett B.A."/>
        </authorList>
    </citation>
    <scope>NUCLEOTIDE SEQUENCE [LARGE SCALE GENOMIC DNA]</scope>
    <source>
        <strain evidence="6 7">DSM 13116</strain>
    </source>
</reference>
<dbReference type="EMBL" id="FZOC01000004">
    <property type="protein sequence ID" value="SNR96406.1"/>
    <property type="molecule type" value="Genomic_DNA"/>
</dbReference>
<dbReference type="GO" id="GO:1902201">
    <property type="term" value="P:negative regulation of bacterial-type flagellum-dependent cell motility"/>
    <property type="evidence" value="ECO:0007669"/>
    <property type="project" value="TreeGrafter"/>
</dbReference>
<dbReference type="PANTHER" id="PTHR45138:SF9">
    <property type="entry name" value="DIGUANYLATE CYCLASE DGCM-RELATED"/>
    <property type="match status" value="1"/>
</dbReference>
<keyword evidence="3" id="KW-0597">Phosphoprotein</keyword>
<feature type="modified residue" description="4-aspartylphosphate" evidence="3">
    <location>
        <position position="175"/>
    </location>
</feature>
<dbReference type="OrthoDB" id="9778432at2"/>
<dbReference type="PROSITE" id="PS50110">
    <property type="entry name" value="RESPONSE_REGULATORY"/>
    <property type="match status" value="2"/>
</dbReference>
<dbReference type="EC" id="2.7.7.65" evidence="1"/>
<dbReference type="Gene3D" id="3.30.70.270">
    <property type="match status" value="1"/>
</dbReference>
<dbReference type="Pfam" id="PF00072">
    <property type="entry name" value="Response_reg"/>
    <property type="match status" value="2"/>
</dbReference>
<evidence type="ECO:0000256" key="3">
    <source>
        <dbReference type="PROSITE-ProRule" id="PRU00169"/>
    </source>
</evidence>
<evidence type="ECO:0000313" key="6">
    <source>
        <dbReference type="EMBL" id="SNR96406.1"/>
    </source>
</evidence>
<evidence type="ECO:0000259" key="4">
    <source>
        <dbReference type="PROSITE" id="PS50110"/>
    </source>
</evidence>
<dbReference type="FunFam" id="3.30.70.270:FF:000001">
    <property type="entry name" value="Diguanylate cyclase domain protein"/>
    <property type="match status" value="1"/>
</dbReference>
<dbReference type="SUPFAM" id="SSF55073">
    <property type="entry name" value="Nucleotide cyclase"/>
    <property type="match status" value="1"/>
</dbReference>
<dbReference type="SUPFAM" id="SSF52172">
    <property type="entry name" value="CheY-like"/>
    <property type="match status" value="2"/>
</dbReference>
<evidence type="ECO:0000256" key="1">
    <source>
        <dbReference type="ARBA" id="ARBA00012528"/>
    </source>
</evidence>
<keyword evidence="7" id="KW-1185">Reference proteome</keyword>
<dbReference type="RefSeq" id="WP_089274302.1">
    <property type="nucleotide sequence ID" value="NZ_FZOC01000004.1"/>
</dbReference>
<dbReference type="Proteomes" id="UP000198324">
    <property type="component" value="Unassembled WGS sequence"/>
</dbReference>
<feature type="domain" description="GGDEF" evidence="5">
    <location>
        <begin position="285"/>
        <end position="416"/>
    </location>
</feature>
<dbReference type="PANTHER" id="PTHR45138">
    <property type="entry name" value="REGULATORY COMPONENTS OF SENSORY TRANSDUCTION SYSTEM"/>
    <property type="match status" value="1"/>
</dbReference>
<dbReference type="GO" id="GO:0000160">
    <property type="term" value="P:phosphorelay signal transduction system"/>
    <property type="evidence" value="ECO:0007669"/>
    <property type="project" value="InterPro"/>
</dbReference>
<dbReference type="SMART" id="SM00267">
    <property type="entry name" value="GGDEF"/>
    <property type="match status" value="1"/>
</dbReference>
<feature type="domain" description="Response regulatory" evidence="4">
    <location>
        <begin position="125"/>
        <end position="242"/>
    </location>
</feature>
<sequence length="426" mass="47431">MTKVLIVEDSPSFAEMLARRVRLELGFEVHVAHCLTEAVESIGQENEYLAALVDLRLPDAPDGQSVELALAYSIPAIVFTADLSDAMQENFWSRHIVDYVLKDGPENVDYVVRLLGRLHRNPQTKVLVVDDSRSYRQAVLRLLAAHRYHVLEAASGEEALAVLAEHPDLKLALVDYSMPGMDGFALVREMRRRSGKDKLAIIGVSAVGGARLSARFIKSGANDYLNKPFLAEEFYTRITQNLEMLDHIAQVRYMAERDFLTRVFNRRYFFSAGGQLHALLTRRSQPATVAMLDIDNFKAINDTYGHEAGDAVLKHMAQLLVSRFRASDIVARIGGEEFCVLASDMRADQARLLFEELRTAIAETPVDFDGQPIAYTVSIGLCCALGLSLDDMLREADRMLYRSKAVGRNSVTLFEPAAFDGCSPAL</sequence>
<dbReference type="GO" id="GO:0052621">
    <property type="term" value="F:diguanylate cyclase activity"/>
    <property type="evidence" value="ECO:0007669"/>
    <property type="project" value="UniProtKB-EC"/>
</dbReference>
<evidence type="ECO:0000313" key="7">
    <source>
        <dbReference type="Proteomes" id="UP000198324"/>
    </source>
</evidence>
<dbReference type="GO" id="GO:0005886">
    <property type="term" value="C:plasma membrane"/>
    <property type="evidence" value="ECO:0007669"/>
    <property type="project" value="TreeGrafter"/>
</dbReference>
<evidence type="ECO:0000259" key="5">
    <source>
        <dbReference type="PROSITE" id="PS50887"/>
    </source>
</evidence>
<comment type="catalytic activity">
    <reaction evidence="2">
        <text>2 GTP = 3',3'-c-di-GMP + 2 diphosphate</text>
        <dbReference type="Rhea" id="RHEA:24898"/>
        <dbReference type="ChEBI" id="CHEBI:33019"/>
        <dbReference type="ChEBI" id="CHEBI:37565"/>
        <dbReference type="ChEBI" id="CHEBI:58805"/>
        <dbReference type="EC" id="2.7.7.65"/>
    </reaction>
</comment>
<dbReference type="SMART" id="SM00448">
    <property type="entry name" value="REC"/>
    <property type="match status" value="2"/>
</dbReference>
<accession>A0A239AL58</accession>
<protein>
    <recommendedName>
        <fullName evidence="1">diguanylate cyclase</fullName>
        <ecNumber evidence="1">2.7.7.65</ecNumber>
    </recommendedName>
</protein>
<dbReference type="CDD" id="cd17544">
    <property type="entry name" value="REC_2_GGDEF"/>
    <property type="match status" value="1"/>
</dbReference>
<organism evidence="6 7">
    <name type="scientific">Humidesulfovibrio mexicanus</name>
    <dbReference type="NCBI Taxonomy" id="147047"/>
    <lineage>
        <taxon>Bacteria</taxon>
        <taxon>Pseudomonadati</taxon>
        <taxon>Thermodesulfobacteriota</taxon>
        <taxon>Desulfovibrionia</taxon>
        <taxon>Desulfovibrionales</taxon>
        <taxon>Desulfovibrionaceae</taxon>
        <taxon>Humidesulfovibrio</taxon>
    </lineage>
</organism>